<dbReference type="AlphaFoldDB" id="A0A3S2Y2P5"/>
<accession>A0A3S2Y2P5</accession>
<organism evidence="1 2">
    <name type="scientific">Mucilaginibacter limnophilus</name>
    <dbReference type="NCBI Taxonomy" id="1932778"/>
    <lineage>
        <taxon>Bacteria</taxon>
        <taxon>Pseudomonadati</taxon>
        <taxon>Bacteroidota</taxon>
        <taxon>Sphingobacteriia</taxon>
        <taxon>Sphingobacteriales</taxon>
        <taxon>Sphingobacteriaceae</taxon>
        <taxon>Mucilaginibacter</taxon>
    </lineage>
</organism>
<name>A0A3S2Y2P5_9SPHI</name>
<dbReference type="Proteomes" id="UP000282759">
    <property type="component" value="Unassembled WGS sequence"/>
</dbReference>
<protein>
    <submittedName>
        <fullName evidence="1">Uncharacterized protein</fullName>
    </submittedName>
</protein>
<proteinExistence type="predicted"/>
<reference evidence="1 2" key="1">
    <citation type="submission" date="2019-01" db="EMBL/GenBank/DDBJ databases">
        <authorList>
            <person name="Chen W.-M."/>
        </authorList>
    </citation>
    <scope>NUCLEOTIDE SEQUENCE [LARGE SCALE GENOMIC DNA]</scope>
    <source>
        <strain evidence="1 2">YBJ-36</strain>
    </source>
</reference>
<evidence type="ECO:0000313" key="2">
    <source>
        <dbReference type="Proteomes" id="UP000282759"/>
    </source>
</evidence>
<evidence type="ECO:0000313" key="1">
    <source>
        <dbReference type="EMBL" id="RVU02074.1"/>
    </source>
</evidence>
<dbReference type="OrthoDB" id="798790at2"/>
<comment type="caution">
    <text evidence="1">The sequence shown here is derived from an EMBL/GenBank/DDBJ whole genome shotgun (WGS) entry which is preliminary data.</text>
</comment>
<gene>
    <name evidence="1" type="ORF">EOD41_08995</name>
</gene>
<sequence>MMIFSSKFNRGTAKVCEDLLSAFCRRAKICSYFLLLDAARTIIVYGPTGMRLHIFSLETGDFLRQVGELHIFGKDHGEWLAFQMQGWNGGKTNFH</sequence>
<keyword evidence="2" id="KW-1185">Reference proteome</keyword>
<dbReference type="EMBL" id="SACK01000002">
    <property type="protein sequence ID" value="RVU02074.1"/>
    <property type="molecule type" value="Genomic_DNA"/>
</dbReference>
<dbReference type="RefSeq" id="WP_127704439.1">
    <property type="nucleotide sequence ID" value="NZ_SACK01000002.1"/>
</dbReference>